<dbReference type="InterPro" id="IPR050595">
    <property type="entry name" value="Bact_response_regulator"/>
</dbReference>
<keyword evidence="5" id="KW-1185">Reference proteome</keyword>
<dbReference type="PROSITE" id="PS50110">
    <property type="entry name" value="RESPONSE_REGULATORY"/>
    <property type="match status" value="1"/>
</dbReference>
<sequence>MKKQILVVDDEPSILQLLKFILSKDYDVVLKSNGYDAMLWLEEANHPDLIILDVEMPYFNGPEFLKSIKISGLFRDIPVIILSVTEDLDSLARRTPYQVHRFIKKPFDPIFLKGVVHNLLTAQSYERS</sequence>
<dbReference type="Gene3D" id="3.40.50.2300">
    <property type="match status" value="1"/>
</dbReference>
<dbReference type="PANTHER" id="PTHR44591:SF3">
    <property type="entry name" value="RESPONSE REGULATORY DOMAIN-CONTAINING PROTEIN"/>
    <property type="match status" value="1"/>
</dbReference>
<name>A0ABP9AGC7_9SPHI</name>
<evidence type="ECO:0000256" key="2">
    <source>
        <dbReference type="PROSITE-ProRule" id="PRU00169"/>
    </source>
</evidence>
<evidence type="ECO:0000259" key="3">
    <source>
        <dbReference type="PROSITE" id="PS50110"/>
    </source>
</evidence>
<proteinExistence type="predicted"/>
<dbReference type="InterPro" id="IPR001789">
    <property type="entry name" value="Sig_transdc_resp-reg_receiver"/>
</dbReference>
<dbReference type="SUPFAM" id="SSF52172">
    <property type="entry name" value="CheY-like"/>
    <property type="match status" value="1"/>
</dbReference>
<dbReference type="Pfam" id="PF00072">
    <property type="entry name" value="Response_reg"/>
    <property type="match status" value="1"/>
</dbReference>
<organism evidence="4 5">
    <name type="scientific">Olivibacter ginsenosidimutans</name>
    <dbReference type="NCBI Taxonomy" id="1176537"/>
    <lineage>
        <taxon>Bacteria</taxon>
        <taxon>Pseudomonadati</taxon>
        <taxon>Bacteroidota</taxon>
        <taxon>Sphingobacteriia</taxon>
        <taxon>Sphingobacteriales</taxon>
        <taxon>Sphingobacteriaceae</taxon>
        <taxon>Olivibacter</taxon>
    </lineage>
</organism>
<comment type="caution">
    <text evidence="4">The sequence shown here is derived from an EMBL/GenBank/DDBJ whole genome shotgun (WGS) entry which is preliminary data.</text>
</comment>
<evidence type="ECO:0000313" key="4">
    <source>
        <dbReference type="EMBL" id="GAA4779680.1"/>
    </source>
</evidence>
<accession>A0ABP9AGC7</accession>
<reference evidence="5" key="1">
    <citation type="journal article" date="2019" name="Int. J. Syst. Evol. Microbiol.">
        <title>The Global Catalogue of Microorganisms (GCM) 10K type strain sequencing project: providing services to taxonomists for standard genome sequencing and annotation.</title>
        <authorList>
            <consortium name="The Broad Institute Genomics Platform"/>
            <consortium name="The Broad Institute Genome Sequencing Center for Infectious Disease"/>
            <person name="Wu L."/>
            <person name="Ma J."/>
        </authorList>
    </citation>
    <scope>NUCLEOTIDE SEQUENCE [LARGE SCALE GENOMIC DNA]</scope>
    <source>
        <strain evidence="5">JCM 18200</strain>
    </source>
</reference>
<evidence type="ECO:0000256" key="1">
    <source>
        <dbReference type="ARBA" id="ARBA00022553"/>
    </source>
</evidence>
<dbReference type="InterPro" id="IPR011006">
    <property type="entry name" value="CheY-like_superfamily"/>
</dbReference>
<dbReference type="RefSeq" id="WP_345229926.1">
    <property type="nucleotide sequence ID" value="NZ_BAABIQ010000003.1"/>
</dbReference>
<feature type="domain" description="Response regulatory" evidence="3">
    <location>
        <begin position="4"/>
        <end position="120"/>
    </location>
</feature>
<feature type="modified residue" description="4-aspartylphosphate" evidence="2">
    <location>
        <position position="53"/>
    </location>
</feature>
<gene>
    <name evidence="4" type="ORF">GCM10023231_03080</name>
</gene>
<dbReference type="Proteomes" id="UP001501411">
    <property type="component" value="Unassembled WGS sequence"/>
</dbReference>
<dbReference type="EMBL" id="BAABIQ010000003">
    <property type="protein sequence ID" value="GAA4779680.1"/>
    <property type="molecule type" value="Genomic_DNA"/>
</dbReference>
<dbReference type="PANTHER" id="PTHR44591">
    <property type="entry name" value="STRESS RESPONSE REGULATOR PROTEIN 1"/>
    <property type="match status" value="1"/>
</dbReference>
<dbReference type="SMART" id="SM00448">
    <property type="entry name" value="REC"/>
    <property type="match status" value="1"/>
</dbReference>
<protein>
    <submittedName>
        <fullName evidence="4">Response regulator</fullName>
    </submittedName>
</protein>
<evidence type="ECO:0000313" key="5">
    <source>
        <dbReference type="Proteomes" id="UP001501411"/>
    </source>
</evidence>
<dbReference type="CDD" id="cd00156">
    <property type="entry name" value="REC"/>
    <property type="match status" value="1"/>
</dbReference>
<keyword evidence="1 2" id="KW-0597">Phosphoprotein</keyword>